<accession>A0A3P7IKN5</accession>
<reference evidence="1 2" key="1">
    <citation type="submission" date="2018-11" db="EMBL/GenBank/DDBJ databases">
        <authorList>
            <consortium name="Pathogen Informatics"/>
        </authorList>
    </citation>
    <scope>NUCLEOTIDE SEQUENCE [LARGE SCALE GENOMIC DNA]</scope>
</reference>
<evidence type="ECO:0000313" key="2">
    <source>
        <dbReference type="Proteomes" id="UP000270094"/>
    </source>
</evidence>
<protein>
    <submittedName>
        <fullName evidence="1">Uncharacterized protein</fullName>
    </submittedName>
</protein>
<dbReference type="Proteomes" id="UP000270094">
    <property type="component" value="Unassembled WGS sequence"/>
</dbReference>
<name>A0A3P7IKN5_STRVU</name>
<sequence length="67" mass="7491">MVEKIVKKNENKKKEKDPVKKILLNVQLQDEEKSKSEIIIAKTVASDPLAAIEGEAKRTKPKTPPPV</sequence>
<dbReference type="AlphaFoldDB" id="A0A3P7IKN5"/>
<dbReference type="EMBL" id="UYYB01015696">
    <property type="protein sequence ID" value="VDM70346.1"/>
    <property type="molecule type" value="Genomic_DNA"/>
</dbReference>
<organism evidence="1 2">
    <name type="scientific">Strongylus vulgaris</name>
    <name type="common">Blood worm</name>
    <dbReference type="NCBI Taxonomy" id="40348"/>
    <lineage>
        <taxon>Eukaryota</taxon>
        <taxon>Metazoa</taxon>
        <taxon>Ecdysozoa</taxon>
        <taxon>Nematoda</taxon>
        <taxon>Chromadorea</taxon>
        <taxon>Rhabditida</taxon>
        <taxon>Rhabditina</taxon>
        <taxon>Rhabditomorpha</taxon>
        <taxon>Strongyloidea</taxon>
        <taxon>Strongylidae</taxon>
        <taxon>Strongylus</taxon>
    </lineage>
</organism>
<proteinExistence type="predicted"/>
<gene>
    <name evidence="1" type="ORF">SVUK_LOCUS5344</name>
</gene>
<keyword evidence="2" id="KW-1185">Reference proteome</keyword>
<evidence type="ECO:0000313" key="1">
    <source>
        <dbReference type="EMBL" id="VDM70346.1"/>
    </source>
</evidence>